<dbReference type="RefSeq" id="WP_175354966.1">
    <property type="nucleotide sequence ID" value="NZ_JABFMT010000049.1"/>
</dbReference>
<proteinExistence type="predicted"/>
<gene>
    <name evidence="1" type="ORF">HNO84_23515</name>
</gene>
<evidence type="ECO:0000313" key="2">
    <source>
        <dbReference type="Proteomes" id="UP000536746"/>
    </source>
</evidence>
<keyword evidence="2" id="KW-1185">Reference proteome</keyword>
<reference evidence="1 2" key="1">
    <citation type="journal article" date="2020" name="Front. Plant Sci.">
        <title>Isolation of Rhizosphere Bacteria That Improve Quality and Water Stress Tolerance in Greenhouse Ornamentals.</title>
        <authorList>
            <person name="Nordstedt N.P."/>
            <person name="Jones M.L."/>
        </authorList>
    </citation>
    <scope>NUCLEOTIDE SEQUENCE [LARGE SCALE GENOMIC DNA]</scope>
    <source>
        <strain evidence="1 2">C6C2</strain>
    </source>
</reference>
<evidence type="ECO:0000313" key="1">
    <source>
        <dbReference type="EMBL" id="NUU04588.1"/>
    </source>
</evidence>
<accession>A0ABX2M5R3</accession>
<dbReference type="Proteomes" id="UP000536746">
    <property type="component" value="Unassembled WGS sequence"/>
</dbReference>
<comment type="caution">
    <text evidence="1">The sequence shown here is derived from an EMBL/GenBank/DDBJ whole genome shotgun (WGS) entry which is preliminary data.</text>
</comment>
<protein>
    <submittedName>
        <fullName evidence="1">Uncharacterized protein</fullName>
    </submittedName>
</protein>
<organism evidence="1 2">
    <name type="scientific">Herbaspirillum robiniae</name>
    <dbReference type="NCBI Taxonomy" id="2014887"/>
    <lineage>
        <taxon>Bacteria</taxon>
        <taxon>Pseudomonadati</taxon>
        <taxon>Pseudomonadota</taxon>
        <taxon>Betaproteobacteria</taxon>
        <taxon>Burkholderiales</taxon>
        <taxon>Oxalobacteraceae</taxon>
        <taxon>Herbaspirillum</taxon>
    </lineage>
</organism>
<dbReference type="EMBL" id="JABFMT010000049">
    <property type="protein sequence ID" value="NUU04588.1"/>
    <property type="molecule type" value="Genomic_DNA"/>
</dbReference>
<sequence length="475" mass="53087">MLGLARPNIAEQNYCKCLQAPYNLDQINKTACYTRHGEKMGLPAADDLPRLFWPSHTAFDVPQLRELIFAFTKSPENIPRARSELLNLVEEHSSDPEFARLLAKLEIIQPYRHTYLFAFTGKTALSDLVSLLDAWAALHGRIEHGKTKLNYLDYRADGYLSIRFAHLVKNFVYESVGPGMQQLKERTQRYAVVAAIKPDLNLVEIRFDGFEQTRDTPAIDKVSYADIAADCKAILESMFGIGVESLPLKAAIQEMLSKHADEVVQLKNNSRVGAGRIAIDTGDDDEGDLNVFLQNAFASKSPVDPLSSMENWTTESIVLRWKNLKIITRVDLATVTPEIFFSWKKGAEKIIRNSDQIMRRLAEHTDLAFANSRQRIATRFKSLLSNDKVLTPLELAQASNSSVDASMGYLLEQVSKGGITLKFRIATHEVLIDFANKWFSSLAELPAEVQTASGQILPLADPKNIEIGFAATEVA</sequence>
<name>A0ABX2M5R3_9BURK</name>